<evidence type="ECO:0008006" key="4">
    <source>
        <dbReference type="Google" id="ProtNLM"/>
    </source>
</evidence>
<evidence type="ECO:0000313" key="3">
    <source>
        <dbReference type="Proteomes" id="UP000245629"/>
    </source>
</evidence>
<organism evidence="2 3">
    <name type="scientific">Azospirillum thermophilum</name>
    <dbReference type="NCBI Taxonomy" id="2202148"/>
    <lineage>
        <taxon>Bacteria</taxon>
        <taxon>Pseudomonadati</taxon>
        <taxon>Pseudomonadota</taxon>
        <taxon>Alphaproteobacteria</taxon>
        <taxon>Rhodospirillales</taxon>
        <taxon>Azospirillaceae</taxon>
        <taxon>Azospirillum</taxon>
    </lineage>
</organism>
<feature type="region of interest" description="Disordered" evidence="1">
    <location>
        <begin position="432"/>
        <end position="458"/>
    </location>
</feature>
<evidence type="ECO:0000256" key="1">
    <source>
        <dbReference type="SAM" id="MobiDB-lite"/>
    </source>
</evidence>
<name>A0A2S2CR11_9PROT</name>
<accession>A0A2S2CR11</accession>
<dbReference type="KEGG" id="azz:DEW08_12400"/>
<dbReference type="EMBL" id="CP029353">
    <property type="protein sequence ID" value="AWK86922.1"/>
    <property type="molecule type" value="Genomic_DNA"/>
</dbReference>
<protein>
    <recommendedName>
        <fullName evidence="4">CheW-like domain-containing protein</fullName>
    </recommendedName>
</protein>
<reference evidence="3" key="1">
    <citation type="submission" date="2018-05" db="EMBL/GenBank/DDBJ databases">
        <title>Azospirillum thermophila sp. nov., a novel isolated from hot spring.</title>
        <authorList>
            <person name="Zhao Z."/>
        </authorList>
    </citation>
    <scope>NUCLEOTIDE SEQUENCE [LARGE SCALE GENOMIC DNA]</scope>
    <source>
        <strain evidence="3">CFH 70021</strain>
    </source>
</reference>
<dbReference type="OrthoDB" id="9807797at2"/>
<keyword evidence="3" id="KW-1185">Reference proteome</keyword>
<gene>
    <name evidence="2" type="ORF">DEW08_12400</name>
</gene>
<evidence type="ECO:0000313" key="2">
    <source>
        <dbReference type="EMBL" id="AWK86922.1"/>
    </source>
</evidence>
<dbReference type="Proteomes" id="UP000245629">
    <property type="component" value="Chromosome 2"/>
</dbReference>
<sequence>MGQAVTAAMSADPAALEGPGAERGAVAGSALRLCVCGVGWTVPAASLRAVAEPGPVTLLPLAPAPADGLVAVEGVPLLQVDGGLLAGASAGERRMLAVLATGAGDIALAVDRVEPQDPSGATLDLARLLPWTGGLRPVERPPRRRPSVPGPAVGLLLVQSGNETVGLRLERVERTGRARILGPLPDGGRAADRLVLLEDRPVAARPLDGAVLPEEPVAILLRGDNGERVALLAGRVLGVEPVEAGRLVAVDHPGGGRSVWWPQDAGPPVRLVDPGPLVGWPPAPPLAAGGPATVRGTPLPGRRRFWSRPVACALRCPWPWSAMSRRSRWRSDDGAAAARYGTRRGCSDGPTAGHGASWRSPEVPGCCGCAASFPCPPRPPRPGSRSMLFPRQRPPCSTPRAGRMAPGPCACAATCSTVPCRPCCGVRWRRRGSAAPPLPPRPRLPDPRIPAPTNRRDR</sequence>
<feature type="compositionally biased region" description="Pro residues" evidence="1">
    <location>
        <begin position="436"/>
        <end position="450"/>
    </location>
</feature>
<dbReference type="RefSeq" id="WP_109327529.1">
    <property type="nucleotide sequence ID" value="NZ_CP029353.1"/>
</dbReference>
<proteinExistence type="predicted"/>
<dbReference type="AlphaFoldDB" id="A0A2S2CR11"/>